<proteinExistence type="predicted"/>
<evidence type="ECO:0000256" key="6">
    <source>
        <dbReference type="SAM" id="MobiDB-lite"/>
    </source>
</evidence>
<organism evidence="9 10">
    <name type="scientific">Vitis vinifera</name>
    <name type="common">Grape</name>
    <dbReference type="NCBI Taxonomy" id="29760"/>
    <lineage>
        <taxon>Eukaryota</taxon>
        <taxon>Viridiplantae</taxon>
        <taxon>Streptophyta</taxon>
        <taxon>Embryophyta</taxon>
        <taxon>Tracheophyta</taxon>
        <taxon>Spermatophyta</taxon>
        <taxon>Magnoliopsida</taxon>
        <taxon>eudicotyledons</taxon>
        <taxon>Gunneridae</taxon>
        <taxon>Pentapetalae</taxon>
        <taxon>rosids</taxon>
        <taxon>Vitales</taxon>
        <taxon>Vitaceae</taxon>
        <taxon>Viteae</taxon>
        <taxon>Vitis</taxon>
    </lineage>
</organism>
<feature type="signal peptide" evidence="8">
    <location>
        <begin position="1"/>
        <end position="19"/>
    </location>
</feature>
<reference evidence="9 10" key="1">
    <citation type="journal article" date="2018" name="PLoS Genet.">
        <title>Population sequencing reveals clonal diversity and ancestral inbreeding in the grapevine cultivar Chardonnay.</title>
        <authorList>
            <person name="Roach M.J."/>
            <person name="Johnson D.L."/>
            <person name="Bohlmann J."/>
            <person name="van Vuuren H.J."/>
            <person name="Jones S.J."/>
            <person name="Pretorius I.S."/>
            <person name="Schmidt S.A."/>
            <person name="Borneman A.R."/>
        </authorList>
    </citation>
    <scope>NUCLEOTIDE SEQUENCE [LARGE SCALE GENOMIC DNA]</scope>
    <source>
        <strain evidence="10">cv. Chardonnay</strain>
        <tissue evidence="9">Leaf</tissue>
    </source>
</reference>
<keyword evidence="4 7" id="KW-0472">Membrane</keyword>
<protein>
    <submittedName>
        <fullName evidence="9">Protein LAZ1-like 1</fullName>
    </submittedName>
</protein>
<dbReference type="InterPro" id="IPR005178">
    <property type="entry name" value="Ostalpha/TMEM184C"/>
</dbReference>
<keyword evidence="5" id="KW-0175">Coiled coil</keyword>
<dbReference type="GO" id="GO:0016020">
    <property type="term" value="C:membrane"/>
    <property type="evidence" value="ECO:0007669"/>
    <property type="project" value="UniProtKB-SubCell"/>
</dbReference>
<dbReference type="Pfam" id="PF03619">
    <property type="entry name" value="Solute_trans_a"/>
    <property type="match status" value="1"/>
</dbReference>
<evidence type="ECO:0000256" key="5">
    <source>
        <dbReference type="SAM" id="Coils"/>
    </source>
</evidence>
<feature type="transmembrane region" description="Helical" evidence="7">
    <location>
        <begin position="277"/>
        <end position="297"/>
    </location>
</feature>
<evidence type="ECO:0000256" key="4">
    <source>
        <dbReference type="ARBA" id="ARBA00023136"/>
    </source>
</evidence>
<evidence type="ECO:0000256" key="2">
    <source>
        <dbReference type="ARBA" id="ARBA00022692"/>
    </source>
</evidence>
<accession>A0A438DAP8</accession>
<sequence>MGWRGSFYFLFFLLTLVESSSRPGTMWLLDLDAKSPSVYSWAISSASIFVLVALVLSMYLIVEHLAAYNQPEEQKFLIGLILMVPVYALESFLSLLDSNAAFNCQIIRDCYEAFALYCFERYLIACLGGEKSTVEFMESQRLIDCSTPLLEEAYTYGIVEHPFPLNFFLREWYLGRDFYQAVKVGIVQYMILKMICALLAIFLEFLGVYGEGKFEWRYGCSLQASCSLLCNSYPYLAVVLNFSQTWALYCLVQFYTVTKDKLEPIKPLAKFLVFKSIVFLTWWQGVAVAFLFSIGAFKGSLAQELKTRIQDYIICIEVRNRQLIDWTNSTCPSGIRSNLVCCKVSMPRLMHGFPGWMSVAGHLGEVQHSSLRKSLLFLVFRDSRAVPYQRGERCVRNVAVMADYASLDTPPDPEEVRDCERSTRIRLARHDEREKRLNFPQSVRDVVLGSGEIIVDDMKFTVSHVVEPVERGIAKINKTFHQISENVKRHEERKRNAKDDSYVIPLNSWTREFSEVHDNLVEGSISDSGLSNGKRQHYQTKATASRRSAR</sequence>
<feature type="coiled-coil region" evidence="5">
    <location>
        <begin position="473"/>
        <end position="500"/>
    </location>
</feature>
<evidence type="ECO:0000256" key="3">
    <source>
        <dbReference type="ARBA" id="ARBA00022989"/>
    </source>
</evidence>
<feature type="transmembrane region" description="Helical" evidence="7">
    <location>
        <begin position="74"/>
        <end position="93"/>
    </location>
</feature>
<keyword evidence="3 7" id="KW-1133">Transmembrane helix</keyword>
<evidence type="ECO:0000256" key="1">
    <source>
        <dbReference type="ARBA" id="ARBA00004141"/>
    </source>
</evidence>
<feature type="transmembrane region" description="Helical" evidence="7">
    <location>
        <begin position="38"/>
        <end position="62"/>
    </location>
</feature>
<keyword evidence="8" id="KW-0732">Signal</keyword>
<name>A0A438DAP8_VITVI</name>
<feature type="chain" id="PRO_5019075203" evidence="8">
    <location>
        <begin position="20"/>
        <end position="550"/>
    </location>
</feature>
<dbReference type="PANTHER" id="PTHR23423">
    <property type="entry name" value="ORGANIC SOLUTE TRANSPORTER-RELATED"/>
    <property type="match status" value="1"/>
</dbReference>
<dbReference type="AlphaFoldDB" id="A0A438DAP8"/>
<evidence type="ECO:0000313" key="9">
    <source>
        <dbReference type="EMBL" id="RVW32536.1"/>
    </source>
</evidence>
<comment type="caution">
    <text evidence="9">The sequence shown here is derived from an EMBL/GenBank/DDBJ whole genome shotgun (WGS) entry which is preliminary data.</text>
</comment>
<dbReference type="Proteomes" id="UP000288805">
    <property type="component" value="Unassembled WGS sequence"/>
</dbReference>
<feature type="region of interest" description="Disordered" evidence="6">
    <location>
        <begin position="524"/>
        <end position="550"/>
    </location>
</feature>
<feature type="transmembrane region" description="Helical" evidence="7">
    <location>
        <begin position="235"/>
        <end position="257"/>
    </location>
</feature>
<evidence type="ECO:0000256" key="8">
    <source>
        <dbReference type="SAM" id="SignalP"/>
    </source>
</evidence>
<feature type="compositionally biased region" description="Polar residues" evidence="6">
    <location>
        <begin position="525"/>
        <end position="550"/>
    </location>
</feature>
<keyword evidence="2 7" id="KW-0812">Transmembrane</keyword>
<evidence type="ECO:0000313" key="10">
    <source>
        <dbReference type="Proteomes" id="UP000288805"/>
    </source>
</evidence>
<dbReference type="EMBL" id="QGNW01001713">
    <property type="protein sequence ID" value="RVW32536.1"/>
    <property type="molecule type" value="Genomic_DNA"/>
</dbReference>
<feature type="transmembrane region" description="Helical" evidence="7">
    <location>
        <begin position="186"/>
        <end position="209"/>
    </location>
</feature>
<dbReference type="SMART" id="SM01417">
    <property type="entry name" value="Solute_trans_a"/>
    <property type="match status" value="1"/>
</dbReference>
<comment type="subcellular location">
    <subcellularLocation>
        <location evidence="1">Membrane</location>
        <topology evidence="1">Multi-pass membrane protein</topology>
    </subcellularLocation>
</comment>
<gene>
    <name evidence="9" type="primary">VvCHDh000880_3</name>
    <name evidence="9" type="ORF">CK203_093743</name>
</gene>
<evidence type="ECO:0000256" key="7">
    <source>
        <dbReference type="SAM" id="Phobius"/>
    </source>
</evidence>